<accession>A0A1L0BXL1</accession>
<feature type="region of interest" description="Disordered" evidence="3">
    <location>
        <begin position="426"/>
        <end position="473"/>
    </location>
</feature>
<feature type="compositionally biased region" description="Acidic residues" evidence="3">
    <location>
        <begin position="451"/>
        <end position="465"/>
    </location>
</feature>
<evidence type="ECO:0000259" key="4">
    <source>
        <dbReference type="PROSITE" id="PS50102"/>
    </source>
</evidence>
<dbReference type="InterPro" id="IPR035979">
    <property type="entry name" value="RBD_domain_sf"/>
</dbReference>
<protein>
    <submittedName>
        <fullName evidence="5">CIC11C00000001491</fullName>
    </submittedName>
</protein>
<dbReference type="Gene3D" id="3.30.70.330">
    <property type="match status" value="1"/>
</dbReference>
<organism evidence="5 6">
    <name type="scientific">Sungouiella intermedia</name>
    <dbReference type="NCBI Taxonomy" id="45354"/>
    <lineage>
        <taxon>Eukaryota</taxon>
        <taxon>Fungi</taxon>
        <taxon>Dikarya</taxon>
        <taxon>Ascomycota</taxon>
        <taxon>Saccharomycotina</taxon>
        <taxon>Pichiomycetes</taxon>
        <taxon>Metschnikowiaceae</taxon>
        <taxon>Sungouiella</taxon>
    </lineage>
</organism>
<dbReference type="InterPro" id="IPR012677">
    <property type="entry name" value="Nucleotide-bd_a/b_plait_sf"/>
</dbReference>
<evidence type="ECO:0000256" key="2">
    <source>
        <dbReference type="SAM" id="Coils"/>
    </source>
</evidence>
<keyword evidence="6" id="KW-1185">Reference proteome</keyword>
<dbReference type="EMBL" id="LT635760">
    <property type="protein sequence ID" value="SGZ56071.1"/>
    <property type="molecule type" value="Genomic_DNA"/>
</dbReference>
<evidence type="ECO:0000256" key="3">
    <source>
        <dbReference type="SAM" id="MobiDB-lite"/>
    </source>
</evidence>
<feature type="compositionally biased region" description="Acidic residues" evidence="3">
    <location>
        <begin position="400"/>
        <end position="413"/>
    </location>
</feature>
<feature type="region of interest" description="Disordered" evidence="3">
    <location>
        <begin position="392"/>
        <end position="414"/>
    </location>
</feature>
<gene>
    <name evidence="5" type="ORF">SAMEA4029010_CIC11G00000001491</name>
</gene>
<reference evidence="5 6" key="1">
    <citation type="submission" date="2016-10" db="EMBL/GenBank/DDBJ databases">
        <authorList>
            <person name="de Groot N.N."/>
        </authorList>
    </citation>
    <scope>NUCLEOTIDE SEQUENCE [LARGE SCALE GENOMIC DNA]</scope>
    <source>
        <strain evidence="5 6">CBS 141442</strain>
    </source>
</reference>
<dbReference type="AlphaFoldDB" id="A0A1L0BXL1"/>
<dbReference type="STRING" id="45354.A0A1L0BXL1"/>
<dbReference type="Proteomes" id="UP000182334">
    <property type="component" value="Chromosome V"/>
</dbReference>
<dbReference type="PROSITE" id="PS50102">
    <property type="entry name" value="RRM"/>
    <property type="match status" value="1"/>
</dbReference>
<dbReference type="SUPFAM" id="SSF54928">
    <property type="entry name" value="RNA-binding domain, RBD"/>
    <property type="match status" value="1"/>
</dbReference>
<evidence type="ECO:0000313" key="6">
    <source>
        <dbReference type="Proteomes" id="UP000182334"/>
    </source>
</evidence>
<dbReference type="InterPro" id="IPR000504">
    <property type="entry name" value="RRM_dom"/>
</dbReference>
<evidence type="ECO:0000256" key="1">
    <source>
        <dbReference type="PROSITE-ProRule" id="PRU00176"/>
    </source>
</evidence>
<feature type="coiled-coil region" evidence="2">
    <location>
        <begin position="496"/>
        <end position="528"/>
    </location>
</feature>
<feature type="compositionally biased region" description="Basic and acidic residues" evidence="3">
    <location>
        <begin position="436"/>
        <end position="447"/>
    </location>
</feature>
<keyword evidence="2" id="KW-0175">Coiled coil</keyword>
<proteinExistence type="predicted"/>
<sequence>MEATDQISSRRIHIGNISPKLAENAALLEVRLAKFGTITKSLLFHTKPVNDFYFAFVEIELSEKLFEKLKLSLNGILFMGRKLLISLAKPDFQKAWLKDSLRPETSKRVLEKQEGIARARSLRIKESQTSHSSNSITSSPIYKTSVVGPNNSSIGFFMSAHTHNNASANTKNKSPSHDLIGAKSYGSTLVPRGPFSQQYSRSNGGGEVIKGRIRKTARPEIYFVRKQQTMRTLINGELKQIKSYKTKLWGVEKNKTARDLTYRFHNNAWHSGDDHIVERVHVKKAVEGASTAEMAEDDANVQESVTESSTYTDEHATNSSVLAKFFTKYDFDKPVEIEEESEEENVTYDSKGRKSVAQYDYEAQGVVEFGDDGDDIEDVLQAKSFLETYKESHERPVEEVYYDEDDEGNDLDFDTLGQQYSTEAIKQQYDEEHDIEIEKDKDEKDSTGTEQIDDVEDQSSEEEDLMPTFGQVSNDTETLRSLFNQDKISTQGGFTLALDEDDIDEDAQRLADEEREKLLEQIKLKQKEQLEESVSEVTRRGGFGLFWTHFESPFLQTQTQLSKIGHIGETIRLPGEEEGKELEIRDEGHGEEDAYERWFWSVRGEVGRECKRRKRDVMRTFKKKSTKPSV</sequence>
<dbReference type="OrthoDB" id="21643at2759"/>
<evidence type="ECO:0000313" key="5">
    <source>
        <dbReference type="EMBL" id="SGZ56071.1"/>
    </source>
</evidence>
<feature type="domain" description="RRM" evidence="4">
    <location>
        <begin position="10"/>
        <end position="90"/>
    </location>
</feature>
<name>A0A1L0BXL1_9ASCO</name>
<keyword evidence="1" id="KW-0694">RNA-binding</keyword>
<dbReference type="GO" id="GO:0003723">
    <property type="term" value="F:RNA binding"/>
    <property type="evidence" value="ECO:0007669"/>
    <property type="project" value="UniProtKB-UniRule"/>
</dbReference>